<evidence type="ECO:0000313" key="3">
    <source>
        <dbReference type="Proteomes" id="UP000019140"/>
    </source>
</evidence>
<evidence type="ECO:0000259" key="1">
    <source>
        <dbReference type="Pfam" id="PF00685"/>
    </source>
</evidence>
<dbReference type="Gene3D" id="3.40.50.300">
    <property type="entry name" value="P-loop containing nucleotide triphosphate hydrolases"/>
    <property type="match status" value="1"/>
</dbReference>
<keyword evidence="3" id="KW-1185">Reference proteome</keyword>
<gene>
    <name evidence="2" type="ORF">ETSY2_23310</name>
</gene>
<dbReference type="Proteomes" id="UP000019140">
    <property type="component" value="Unassembled WGS sequence"/>
</dbReference>
<sequence length="210" mass="23958">MARSQPRLWQRLFGTRKPPPIIVVSGLPRSGTSMMMQMLAAGGIEIVTDRLRQADTDNPRGYFEFEPVKALAETDDRSWLDAAHGKAIKIISNLLQYLPADKTYKILFMERNLQEVLASQKRMLEHLDKPVDTADDAAMKAHFTHHLGHVKAWLREQSYMDVLYIRHAEVLNDPHAVAERIQTFLGHPLQVAAMAAEVEPQLYRNRAARH</sequence>
<protein>
    <recommendedName>
        <fullName evidence="1">Sulfotransferase domain-containing protein</fullName>
    </recommendedName>
</protein>
<dbReference type="GO" id="GO:0008146">
    <property type="term" value="F:sulfotransferase activity"/>
    <property type="evidence" value="ECO:0007669"/>
    <property type="project" value="InterPro"/>
</dbReference>
<evidence type="ECO:0000313" key="2">
    <source>
        <dbReference type="EMBL" id="ETX05373.1"/>
    </source>
</evidence>
<dbReference type="Pfam" id="PF00685">
    <property type="entry name" value="Sulfotransfer_1"/>
    <property type="match status" value="1"/>
</dbReference>
<organism evidence="2 3">
    <name type="scientific">Candidatus Entotheonella gemina</name>
    <dbReference type="NCBI Taxonomy" id="1429439"/>
    <lineage>
        <taxon>Bacteria</taxon>
        <taxon>Pseudomonadati</taxon>
        <taxon>Nitrospinota/Tectimicrobiota group</taxon>
        <taxon>Candidatus Tectimicrobiota</taxon>
        <taxon>Candidatus Entotheonellia</taxon>
        <taxon>Candidatus Entotheonellales</taxon>
        <taxon>Candidatus Entotheonellaceae</taxon>
        <taxon>Candidatus Entotheonella</taxon>
    </lineage>
</organism>
<feature type="domain" description="Sulfotransferase" evidence="1">
    <location>
        <begin position="22"/>
        <end position="193"/>
    </location>
</feature>
<name>W4M5C0_9BACT</name>
<proteinExistence type="predicted"/>
<comment type="caution">
    <text evidence="2">The sequence shown here is derived from an EMBL/GenBank/DDBJ whole genome shotgun (WGS) entry which is preliminary data.</text>
</comment>
<reference evidence="2 3" key="1">
    <citation type="journal article" date="2014" name="Nature">
        <title>An environmental bacterial taxon with a large and distinct metabolic repertoire.</title>
        <authorList>
            <person name="Wilson M.C."/>
            <person name="Mori T."/>
            <person name="Ruckert C."/>
            <person name="Uria A.R."/>
            <person name="Helf M.J."/>
            <person name="Takada K."/>
            <person name="Gernert C."/>
            <person name="Steffens U.A."/>
            <person name="Heycke N."/>
            <person name="Schmitt S."/>
            <person name="Rinke C."/>
            <person name="Helfrich E.J."/>
            <person name="Brachmann A.O."/>
            <person name="Gurgui C."/>
            <person name="Wakimoto T."/>
            <person name="Kracht M."/>
            <person name="Crusemann M."/>
            <person name="Hentschel U."/>
            <person name="Abe I."/>
            <person name="Matsunaga S."/>
            <person name="Kalinowski J."/>
            <person name="Takeyama H."/>
            <person name="Piel J."/>
        </authorList>
    </citation>
    <scope>NUCLEOTIDE SEQUENCE [LARGE SCALE GENOMIC DNA]</scope>
    <source>
        <strain evidence="3">TSY2</strain>
    </source>
</reference>
<dbReference type="PATRIC" id="fig|1429439.4.peg.3969"/>
<dbReference type="InterPro" id="IPR027417">
    <property type="entry name" value="P-loop_NTPase"/>
</dbReference>
<dbReference type="AlphaFoldDB" id="W4M5C0"/>
<dbReference type="EMBL" id="AZHX01000965">
    <property type="protein sequence ID" value="ETX05373.1"/>
    <property type="molecule type" value="Genomic_DNA"/>
</dbReference>
<dbReference type="HOGENOM" id="CLU_1394708_0_0_7"/>
<dbReference type="SUPFAM" id="SSF52540">
    <property type="entry name" value="P-loop containing nucleoside triphosphate hydrolases"/>
    <property type="match status" value="1"/>
</dbReference>
<accession>W4M5C0</accession>
<dbReference type="InterPro" id="IPR000863">
    <property type="entry name" value="Sulfotransferase_dom"/>
</dbReference>